<comment type="catalytic activity">
    <reaction evidence="4">
        <text>2 cob(II)alamin + reduced [electron-transfer flavoprotein] + 2 ATP = 2 adenosylcob(III)alamin + 2 triphosphate + oxidized [electron-transfer flavoprotein] + 3 H(+)</text>
        <dbReference type="Rhea" id="RHEA:28671"/>
        <dbReference type="Rhea" id="RHEA-COMP:10685"/>
        <dbReference type="Rhea" id="RHEA-COMP:10686"/>
        <dbReference type="ChEBI" id="CHEBI:15378"/>
        <dbReference type="ChEBI" id="CHEBI:16304"/>
        <dbReference type="ChEBI" id="CHEBI:18036"/>
        <dbReference type="ChEBI" id="CHEBI:18408"/>
        <dbReference type="ChEBI" id="CHEBI:30616"/>
        <dbReference type="ChEBI" id="CHEBI:57692"/>
        <dbReference type="ChEBI" id="CHEBI:58307"/>
        <dbReference type="EC" id="2.5.1.17"/>
    </reaction>
</comment>
<dbReference type="SUPFAM" id="SSF89028">
    <property type="entry name" value="Cobalamin adenosyltransferase-like"/>
    <property type="match status" value="1"/>
</dbReference>
<dbReference type="RefSeq" id="WP_343892032.1">
    <property type="nucleotide sequence ID" value="NZ_BAAAEH010000049.1"/>
</dbReference>
<dbReference type="PANTHER" id="PTHR12213:SF0">
    <property type="entry name" value="CORRINOID ADENOSYLTRANSFERASE MMAB"/>
    <property type="match status" value="1"/>
</dbReference>
<keyword evidence="1 4" id="KW-0808">Transferase</keyword>
<accession>A0ABU9Y9E3</accession>
<gene>
    <name evidence="6" type="ORF">ABC974_22535</name>
</gene>
<proteinExistence type="inferred from homology"/>
<name>A0ABU9Y9E3_9SPHN</name>
<dbReference type="Gene3D" id="1.20.1200.10">
    <property type="entry name" value="Cobalamin adenosyltransferase-like"/>
    <property type="match status" value="1"/>
</dbReference>
<dbReference type="EMBL" id="JBDIME010000028">
    <property type="protein sequence ID" value="MEN2792425.1"/>
    <property type="molecule type" value="Genomic_DNA"/>
</dbReference>
<protein>
    <recommendedName>
        <fullName evidence="4">Corrinoid adenosyltransferase</fullName>
        <ecNumber evidence="4">2.5.1.17</ecNumber>
    </recommendedName>
    <alternativeName>
        <fullName evidence="4">Cob(II)alamin adenosyltransferase</fullName>
    </alternativeName>
    <alternativeName>
        <fullName evidence="4">Cob(II)yrinic acid a,c-diamide adenosyltransferase</fullName>
    </alternativeName>
    <alternativeName>
        <fullName evidence="4">Cobinamide/cobalamin adenosyltransferase</fullName>
    </alternativeName>
</protein>
<dbReference type="InterPro" id="IPR036451">
    <property type="entry name" value="CblAdoTrfase-like_sf"/>
</dbReference>
<evidence type="ECO:0000256" key="3">
    <source>
        <dbReference type="ARBA" id="ARBA00022840"/>
    </source>
</evidence>
<reference evidence="6 7" key="1">
    <citation type="submission" date="2024-05" db="EMBL/GenBank/DDBJ databases">
        <authorList>
            <person name="Liu Q."/>
            <person name="Xin Y.-H."/>
        </authorList>
    </citation>
    <scope>NUCLEOTIDE SEQUENCE [LARGE SCALE GENOMIC DNA]</scope>
    <source>
        <strain evidence="6 7">CGMCC 1.10181</strain>
    </source>
</reference>
<feature type="domain" description="Cobalamin adenosyltransferase-like" evidence="5">
    <location>
        <begin position="7"/>
        <end position="172"/>
    </location>
</feature>
<comment type="caution">
    <text evidence="6">The sequence shown here is derived from an EMBL/GenBank/DDBJ whole genome shotgun (WGS) entry which is preliminary data.</text>
</comment>
<keyword evidence="2 4" id="KW-0547">Nucleotide-binding</keyword>
<dbReference type="Proteomes" id="UP001419910">
    <property type="component" value="Unassembled WGS sequence"/>
</dbReference>
<evidence type="ECO:0000256" key="2">
    <source>
        <dbReference type="ARBA" id="ARBA00022741"/>
    </source>
</evidence>
<evidence type="ECO:0000256" key="1">
    <source>
        <dbReference type="ARBA" id="ARBA00022679"/>
    </source>
</evidence>
<evidence type="ECO:0000313" key="6">
    <source>
        <dbReference type="EMBL" id="MEN2792425.1"/>
    </source>
</evidence>
<dbReference type="Pfam" id="PF01923">
    <property type="entry name" value="Cob_adeno_trans"/>
    <property type="match status" value="1"/>
</dbReference>
<sequence>MVKLNKIYTRTGDDGTTGLVDGSRVAKDDRRMAAIGDVDEANSAIGVAIAALGPGEMATALTRIQNDLFDLGADLATPGDDFAPSEMTLRIVAAQVARLEAEIDAMNDRLSPLRSFILPGGSAGAAALHLARAITRRAERSAVTATQTTPLNPAALSYLNRLSDYLFVAARAVNQKGTGDVLWVPGASRGEIGP</sequence>
<keyword evidence="3 4" id="KW-0067">ATP-binding</keyword>
<dbReference type="NCBIfam" id="TIGR00636">
    <property type="entry name" value="PduO_Nterm"/>
    <property type="match status" value="1"/>
</dbReference>
<comment type="pathway">
    <text evidence="4">Cofactor biosynthesis; adenosylcobalamin biosynthesis; adenosylcobalamin from cob(II)yrinate a,c-diamide: step 2/7.</text>
</comment>
<evidence type="ECO:0000256" key="4">
    <source>
        <dbReference type="RuleBase" id="RU366026"/>
    </source>
</evidence>
<evidence type="ECO:0000259" key="5">
    <source>
        <dbReference type="Pfam" id="PF01923"/>
    </source>
</evidence>
<dbReference type="InterPro" id="IPR029499">
    <property type="entry name" value="PduO-typ"/>
</dbReference>
<dbReference type="EC" id="2.5.1.17" evidence="4"/>
<evidence type="ECO:0000313" key="7">
    <source>
        <dbReference type="Proteomes" id="UP001419910"/>
    </source>
</evidence>
<comment type="catalytic activity">
    <reaction evidence="4">
        <text>2 cob(II)yrinate a,c diamide + reduced [electron-transfer flavoprotein] + 2 ATP = 2 adenosylcob(III)yrinate a,c-diamide + 2 triphosphate + oxidized [electron-transfer flavoprotein] + 3 H(+)</text>
        <dbReference type="Rhea" id="RHEA:11528"/>
        <dbReference type="Rhea" id="RHEA-COMP:10685"/>
        <dbReference type="Rhea" id="RHEA-COMP:10686"/>
        <dbReference type="ChEBI" id="CHEBI:15378"/>
        <dbReference type="ChEBI" id="CHEBI:18036"/>
        <dbReference type="ChEBI" id="CHEBI:30616"/>
        <dbReference type="ChEBI" id="CHEBI:57692"/>
        <dbReference type="ChEBI" id="CHEBI:58307"/>
        <dbReference type="ChEBI" id="CHEBI:58503"/>
        <dbReference type="ChEBI" id="CHEBI:58537"/>
        <dbReference type="EC" id="2.5.1.17"/>
    </reaction>
</comment>
<dbReference type="InterPro" id="IPR016030">
    <property type="entry name" value="CblAdoTrfase-like"/>
</dbReference>
<keyword evidence="4" id="KW-0169">Cobalamin biosynthesis</keyword>
<organism evidence="6 7">
    <name type="scientific">Sphingomonas oligophenolica</name>
    <dbReference type="NCBI Taxonomy" id="301154"/>
    <lineage>
        <taxon>Bacteria</taxon>
        <taxon>Pseudomonadati</taxon>
        <taxon>Pseudomonadota</taxon>
        <taxon>Alphaproteobacteria</taxon>
        <taxon>Sphingomonadales</taxon>
        <taxon>Sphingomonadaceae</taxon>
        <taxon>Sphingomonas</taxon>
    </lineage>
</organism>
<dbReference type="PANTHER" id="PTHR12213">
    <property type="entry name" value="CORRINOID ADENOSYLTRANSFERASE"/>
    <property type="match status" value="1"/>
</dbReference>
<keyword evidence="7" id="KW-1185">Reference proteome</keyword>
<comment type="similarity">
    <text evidence="4">Belongs to the Cob(I)alamin adenosyltransferase family.</text>
</comment>
<dbReference type="GO" id="GO:0008817">
    <property type="term" value="F:corrinoid adenosyltransferase activity"/>
    <property type="evidence" value="ECO:0007669"/>
    <property type="project" value="UniProtKB-EC"/>
</dbReference>